<evidence type="ECO:0000256" key="7">
    <source>
        <dbReference type="ARBA" id="ARBA00022958"/>
    </source>
</evidence>
<comment type="caution">
    <text evidence="12">The sequence shown here is derived from an EMBL/GenBank/DDBJ whole genome shotgun (WGS) entry which is preliminary data.</text>
</comment>
<comment type="function">
    <text evidence="11">Part of the high-affinity ATP-driven potassium transport (or Kdp) system, which catalyzes the hydrolysis of ATP coupled with the electrogenic transport of potassium into the cytoplasm. This subunit acts as a catalytic chaperone that increases the ATP-binding affinity of the ATP-hydrolyzing subunit KdpB by the formation of a transient KdpB/KdpC/ATP ternary complex.</text>
</comment>
<dbReference type="GO" id="GO:0005886">
    <property type="term" value="C:plasma membrane"/>
    <property type="evidence" value="ECO:0007669"/>
    <property type="project" value="UniProtKB-SubCell"/>
</dbReference>
<evidence type="ECO:0000256" key="1">
    <source>
        <dbReference type="ARBA" id="ARBA00022448"/>
    </source>
</evidence>
<keyword evidence="4 11" id="KW-0812">Transmembrane</keyword>
<keyword evidence="3 11" id="KW-0633">Potassium transport</keyword>
<dbReference type="GO" id="GO:0005524">
    <property type="term" value="F:ATP binding"/>
    <property type="evidence" value="ECO:0007669"/>
    <property type="project" value="UniProtKB-UniRule"/>
</dbReference>
<comment type="subcellular location">
    <subcellularLocation>
        <location evidence="11">Cell membrane</location>
        <topology evidence="11">Single-pass membrane protein</topology>
    </subcellularLocation>
</comment>
<reference evidence="13" key="1">
    <citation type="journal article" date="2018" name="Sci. Rep.">
        <title>Lignite coal burning seam in the remote Altai Mountains harbors a hydrogen-driven thermophilic microbial community.</title>
        <authorList>
            <person name="Kadnikov V.V."/>
            <person name="Mardanov A.V."/>
            <person name="Ivasenko D.A."/>
            <person name="Antsiferov D.V."/>
            <person name="Beletsky A.V."/>
            <person name="Karnachuk O.V."/>
            <person name="Ravin N.V."/>
        </authorList>
    </citation>
    <scope>NUCLEOTIDE SEQUENCE [LARGE SCALE GENOMIC DNA]</scope>
</reference>
<keyword evidence="1 11" id="KW-0813">Transport</keyword>
<evidence type="ECO:0000313" key="12">
    <source>
        <dbReference type="EMBL" id="PTQ57195.1"/>
    </source>
</evidence>
<keyword evidence="7 11" id="KW-0630">Potassium</keyword>
<accession>A0A2R6Y3I7</accession>
<protein>
    <recommendedName>
        <fullName evidence="11">Potassium-transporting ATPase KdpC subunit</fullName>
    </recommendedName>
    <alternativeName>
        <fullName evidence="11">ATP phosphohydrolase [potassium-transporting] C chain</fullName>
    </alternativeName>
    <alternativeName>
        <fullName evidence="11">Potassium-binding and translocating subunit C</fullName>
    </alternativeName>
    <alternativeName>
        <fullName evidence="11">Potassium-translocating ATPase C chain</fullName>
    </alternativeName>
</protein>
<dbReference type="NCBIfam" id="NF001454">
    <property type="entry name" value="PRK00315.1"/>
    <property type="match status" value="1"/>
</dbReference>
<keyword evidence="5 11" id="KW-0547">Nucleotide-binding</keyword>
<dbReference type="HAMAP" id="MF_00276">
    <property type="entry name" value="KdpC"/>
    <property type="match status" value="1"/>
</dbReference>
<dbReference type="AlphaFoldDB" id="A0A2R6Y3I7"/>
<proteinExistence type="inferred from homology"/>
<keyword evidence="9 11" id="KW-0406">Ion transport</keyword>
<keyword evidence="10 11" id="KW-0472">Membrane</keyword>
<evidence type="ECO:0000256" key="11">
    <source>
        <dbReference type="HAMAP-Rule" id="MF_00276"/>
    </source>
</evidence>
<evidence type="ECO:0000256" key="5">
    <source>
        <dbReference type="ARBA" id="ARBA00022741"/>
    </source>
</evidence>
<evidence type="ECO:0000256" key="4">
    <source>
        <dbReference type="ARBA" id="ARBA00022692"/>
    </source>
</evidence>
<comment type="similarity">
    <text evidence="11">Belongs to the KdpC family.</text>
</comment>
<keyword evidence="2 11" id="KW-1003">Cell membrane</keyword>
<keyword evidence="8 11" id="KW-1133">Transmembrane helix</keyword>
<organism evidence="12 13">
    <name type="scientific">Candidatus Carbonibacillus altaicus</name>
    <dbReference type="NCBI Taxonomy" id="2163959"/>
    <lineage>
        <taxon>Bacteria</taxon>
        <taxon>Bacillati</taxon>
        <taxon>Bacillota</taxon>
        <taxon>Bacilli</taxon>
        <taxon>Bacillales</taxon>
        <taxon>Candidatus Carbonibacillus</taxon>
    </lineage>
</organism>
<dbReference type="InterPro" id="IPR003820">
    <property type="entry name" value="KdpC"/>
</dbReference>
<name>A0A2R6Y3I7_9BACL</name>
<evidence type="ECO:0000256" key="3">
    <source>
        <dbReference type="ARBA" id="ARBA00022538"/>
    </source>
</evidence>
<dbReference type="Proteomes" id="UP000244338">
    <property type="component" value="Unassembled WGS sequence"/>
</dbReference>
<dbReference type="EMBL" id="PEBX01000011">
    <property type="protein sequence ID" value="PTQ57195.1"/>
    <property type="molecule type" value="Genomic_DNA"/>
</dbReference>
<keyword evidence="6 11" id="KW-0067">ATP-binding</keyword>
<dbReference type="NCBIfam" id="TIGR00681">
    <property type="entry name" value="kdpC"/>
    <property type="match status" value="1"/>
</dbReference>
<dbReference type="PIRSF" id="PIRSF001296">
    <property type="entry name" value="K_ATPase_KdpC"/>
    <property type="match status" value="1"/>
</dbReference>
<sequence>MFLKALRLSLVLWVLIGLVYPLVTNVFAQVLFPYQANGSLLEEDGVVRGSLRIAQPYTGDQWFHPRPSASNYDALDSGGTNADVARADYQAEIIARADAVRDESSGIVQAVPNDLVTASGSGLDADLSVPAALAQVPRIARATGLSEEELSAIVARHTVGRELFLFGEERVNVHELNQALRERGVR</sequence>
<comment type="subunit">
    <text evidence="11">The system is composed of three essential subunits: KdpA, KdpB and KdpC.</text>
</comment>
<evidence type="ECO:0000256" key="8">
    <source>
        <dbReference type="ARBA" id="ARBA00022989"/>
    </source>
</evidence>
<dbReference type="GO" id="GO:0008556">
    <property type="term" value="F:P-type potassium transmembrane transporter activity"/>
    <property type="evidence" value="ECO:0007669"/>
    <property type="project" value="InterPro"/>
</dbReference>
<dbReference type="PANTHER" id="PTHR30042">
    <property type="entry name" value="POTASSIUM-TRANSPORTING ATPASE C CHAIN"/>
    <property type="match status" value="1"/>
</dbReference>
<evidence type="ECO:0000256" key="6">
    <source>
        <dbReference type="ARBA" id="ARBA00022840"/>
    </source>
</evidence>
<dbReference type="Pfam" id="PF02669">
    <property type="entry name" value="KdpC"/>
    <property type="match status" value="1"/>
</dbReference>
<dbReference type="PANTHER" id="PTHR30042:SF2">
    <property type="entry name" value="POTASSIUM-TRANSPORTING ATPASE KDPC SUBUNIT"/>
    <property type="match status" value="1"/>
</dbReference>
<evidence type="ECO:0000256" key="2">
    <source>
        <dbReference type="ARBA" id="ARBA00022475"/>
    </source>
</evidence>
<gene>
    <name evidence="11" type="primary">kdpC</name>
    <name evidence="12" type="ORF">BSOLF_2065</name>
</gene>
<evidence type="ECO:0000256" key="10">
    <source>
        <dbReference type="ARBA" id="ARBA00023136"/>
    </source>
</evidence>
<evidence type="ECO:0000256" key="9">
    <source>
        <dbReference type="ARBA" id="ARBA00023065"/>
    </source>
</evidence>
<evidence type="ECO:0000313" key="13">
    <source>
        <dbReference type="Proteomes" id="UP000244338"/>
    </source>
</evidence>